<feature type="transmembrane region" description="Helical" evidence="8">
    <location>
        <begin position="324"/>
        <end position="346"/>
    </location>
</feature>
<dbReference type="InterPro" id="IPR005828">
    <property type="entry name" value="MFS_sugar_transport-like"/>
</dbReference>
<evidence type="ECO:0000313" key="10">
    <source>
        <dbReference type="EMBL" id="SAM03942.1"/>
    </source>
</evidence>
<sequence>MASSKLQMDLDQPNYLATKSPTESLFPLDNEPKPFRKSVYISSTVAALGGALCGYDTGCISSILAMDIFKSRFFTEDNYTYLQGLLLALYLMTAAIGSFSSGYFCDRFSRKYAIAGSSAVFCLGVLFQVIGYNFGLLCAGRLITGIGSGILGNSIPLYHSEISPPDIRGKLISLFTLMSTFGQVVGYFVTFGTNYLATDWSWRAPWMIQLFSGALFGVFALTLPFTPRWLLDKGRKEEALAVLADLNELGTDHPAIQKEFTEIHDEIEFERSLGKRTYKELFVGSNLKRTLIAFFISISTSFTGSVAIWYYAPQILANAGLSDVSSSIAASGASGILSLIAAALSLQFLIDRVGRVPVFQMGAASMGISMFIVGAMFARYAIVDVETGNVIVVDTNARNTIIAFVYIFTASFAFSYGMASYVYPAEIFNMRCRAKGLSLTYGLNWGFSILITYCVPLFMASTVSGVYFFFGACCVVCFIGVSFIPETKGRTLEDMEILFGAKEQPHHAQV</sequence>
<dbReference type="InterPro" id="IPR020846">
    <property type="entry name" value="MFS_dom"/>
</dbReference>
<evidence type="ECO:0000256" key="4">
    <source>
        <dbReference type="ARBA" id="ARBA00022692"/>
    </source>
</evidence>
<gene>
    <name evidence="10" type="primary">ABSGL_09798.1 scaffold 11641</name>
</gene>
<evidence type="ECO:0000259" key="9">
    <source>
        <dbReference type="PROSITE" id="PS50850"/>
    </source>
</evidence>
<feature type="transmembrane region" description="Helical" evidence="8">
    <location>
        <begin position="358"/>
        <end position="381"/>
    </location>
</feature>
<evidence type="ECO:0000256" key="7">
    <source>
        <dbReference type="RuleBase" id="RU003346"/>
    </source>
</evidence>
<keyword evidence="6 8" id="KW-0472">Membrane</keyword>
<feature type="transmembrane region" description="Helical" evidence="8">
    <location>
        <begin position="112"/>
        <end position="130"/>
    </location>
</feature>
<comment type="subcellular location">
    <subcellularLocation>
        <location evidence="1">Membrane</location>
        <topology evidence="1">Multi-pass membrane protein</topology>
    </subcellularLocation>
</comment>
<feature type="transmembrane region" description="Helical" evidence="8">
    <location>
        <begin position="401"/>
        <end position="424"/>
    </location>
</feature>
<dbReference type="InParanoid" id="A0A163TDZ9"/>
<feature type="domain" description="Major facilitator superfamily (MFS) profile" evidence="9">
    <location>
        <begin position="42"/>
        <end position="489"/>
    </location>
</feature>
<feature type="transmembrane region" description="Helical" evidence="8">
    <location>
        <begin position="436"/>
        <end position="459"/>
    </location>
</feature>
<feature type="transmembrane region" description="Helical" evidence="8">
    <location>
        <begin position="85"/>
        <end position="105"/>
    </location>
</feature>
<dbReference type="AlphaFoldDB" id="A0A163TDZ9"/>
<dbReference type="InterPro" id="IPR036259">
    <property type="entry name" value="MFS_trans_sf"/>
</dbReference>
<dbReference type="FunFam" id="1.20.1250.20:FF:000134">
    <property type="entry name" value="MFS sugar transporter protein"/>
    <property type="match status" value="1"/>
</dbReference>
<feature type="transmembrane region" description="Helical" evidence="8">
    <location>
        <begin position="204"/>
        <end position="226"/>
    </location>
</feature>
<dbReference type="GO" id="GO:0005351">
    <property type="term" value="F:carbohydrate:proton symporter activity"/>
    <property type="evidence" value="ECO:0007669"/>
    <property type="project" value="TreeGrafter"/>
</dbReference>
<feature type="transmembrane region" description="Helical" evidence="8">
    <location>
        <begin position="465"/>
        <end position="485"/>
    </location>
</feature>
<evidence type="ECO:0000256" key="2">
    <source>
        <dbReference type="ARBA" id="ARBA00010992"/>
    </source>
</evidence>
<name>A0A163TDZ9_ABSGL</name>
<dbReference type="PROSITE" id="PS00217">
    <property type="entry name" value="SUGAR_TRANSPORT_2"/>
    <property type="match status" value="1"/>
</dbReference>
<dbReference type="Proteomes" id="UP000078561">
    <property type="component" value="Unassembled WGS sequence"/>
</dbReference>
<evidence type="ECO:0000256" key="5">
    <source>
        <dbReference type="ARBA" id="ARBA00022989"/>
    </source>
</evidence>
<accession>A0A163TDZ9</accession>
<keyword evidence="3 7" id="KW-0813">Transport</keyword>
<proteinExistence type="inferred from homology"/>
<keyword evidence="4 8" id="KW-0812">Transmembrane</keyword>
<keyword evidence="11" id="KW-1185">Reference proteome</keyword>
<dbReference type="STRING" id="4829.A0A163TDZ9"/>
<dbReference type="PRINTS" id="PR00171">
    <property type="entry name" value="SUGRTRNSPORT"/>
</dbReference>
<dbReference type="GO" id="GO:0016020">
    <property type="term" value="C:membrane"/>
    <property type="evidence" value="ECO:0007669"/>
    <property type="project" value="UniProtKB-SubCell"/>
</dbReference>
<dbReference type="InterPro" id="IPR005829">
    <property type="entry name" value="Sugar_transporter_CS"/>
</dbReference>
<reference evidence="10" key="1">
    <citation type="submission" date="2016-04" db="EMBL/GenBank/DDBJ databases">
        <authorList>
            <person name="Evans L.H."/>
            <person name="Alamgir A."/>
            <person name="Owens N."/>
            <person name="Weber N.D."/>
            <person name="Virtaneva K."/>
            <person name="Barbian K."/>
            <person name="Babar A."/>
            <person name="Rosenke K."/>
        </authorList>
    </citation>
    <scope>NUCLEOTIDE SEQUENCE [LARGE SCALE GENOMIC DNA]</scope>
    <source>
        <strain evidence="10">CBS 101.48</strain>
    </source>
</reference>
<evidence type="ECO:0000256" key="3">
    <source>
        <dbReference type="ARBA" id="ARBA00022448"/>
    </source>
</evidence>
<evidence type="ECO:0000256" key="6">
    <source>
        <dbReference type="ARBA" id="ARBA00023136"/>
    </source>
</evidence>
<dbReference type="InterPro" id="IPR003663">
    <property type="entry name" value="Sugar/inositol_transpt"/>
</dbReference>
<dbReference type="PROSITE" id="PS50850">
    <property type="entry name" value="MFS"/>
    <property type="match status" value="1"/>
</dbReference>
<dbReference type="OMA" id="NWGFSIL"/>
<comment type="similarity">
    <text evidence="2 7">Belongs to the major facilitator superfamily. Sugar transporter (TC 2.A.1.1) family.</text>
</comment>
<dbReference type="NCBIfam" id="TIGR00879">
    <property type="entry name" value="SP"/>
    <property type="match status" value="1"/>
</dbReference>
<organism evidence="10">
    <name type="scientific">Absidia glauca</name>
    <name type="common">Pin mould</name>
    <dbReference type="NCBI Taxonomy" id="4829"/>
    <lineage>
        <taxon>Eukaryota</taxon>
        <taxon>Fungi</taxon>
        <taxon>Fungi incertae sedis</taxon>
        <taxon>Mucoromycota</taxon>
        <taxon>Mucoromycotina</taxon>
        <taxon>Mucoromycetes</taxon>
        <taxon>Mucorales</taxon>
        <taxon>Cunninghamellaceae</taxon>
        <taxon>Absidia</taxon>
    </lineage>
</organism>
<dbReference type="SUPFAM" id="SSF103473">
    <property type="entry name" value="MFS general substrate transporter"/>
    <property type="match status" value="1"/>
</dbReference>
<keyword evidence="5 8" id="KW-1133">Transmembrane helix</keyword>
<feature type="transmembrane region" description="Helical" evidence="8">
    <location>
        <begin position="39"/>
        <end position="65"/>
    </location>
</feature>
<dbReference type="InterPro" id="IPR050360">
    <property type="entry name" value="MFS_Sugar_Transporters"/>
</dbReference>
<feature type="transmembrane region" description="Helical" evidence="8">
    <location>
        <begin position="142"/>
        <end position="159"/>
    </location>
</feature>
<evidence type="ECO:0000313" key="11">
    <source>
        <dbReference type="Proteomes" id="UP000078561"/>
    </source>
</evidence>
<protein>
    <recommendedName>
        <fullName evidence="9">Major facilitator superfamily (MFS) profile domain-containing protein</fullName>
    </recommendedName>
</protein>
<dbReference type="PANTHER" id="PTHR48022:SF2">
    <property type="entry name" value="PLASTIDIC GLUCOSE TRANSPORTER 4"/>
    <property type="match status" value="1"/>
</dbReference>
<dbReference type="FunCoup" id="A0A163TDZ9">
    <property type="interactions" value="409"/>
</dbReference>
<dbReference type="EMBL" id="LT554318">
    <property type="protein sequence ID" value="SAM03942.1"/>
    <property type="molecule type" value="Genomic_DNA"/>
</dbReference>
<dbReference type="Pfam" id="PF00083">
    <property type="entry name" value="Sugar_tr"/>
    <property type="match status" value="1"/>
</dbReference>
<dbReference type="Gene3D" id="1.20.1250.20">
    <property type="entry name" value="MFS general substrate transporter like domains"/>
    <property type="match status" value="1"/>
</dbReference>
<feature type="transmembrane region" description="Helical" evidence="8">
    <location>
        <begin position="171"/>
        <end position="192"/>
    </location>
</feature>
<feature type="transmembrane region" description="Helical" evidence="8">
    <location>
        <begin position="291"/>
        <end position="312"/>
    </location>
</feature>
<dbReference type="PANTHER" id="PTHR48022">
    <property type="entry name" value="PLASTIDIC GLUCOSE TRANSPORTER 4"/>
    <property type="match status" value="1"/>
</dbReference>
<evidence type="ECO:0000256" key="1">
    <source>
        <dbReference type="ARBA" id="ARBA00004141"/>
    </source>
</evidence>
<dbReference type="OrthoDB" id="4142200at2759"/>
<evidence type="ECO:0000256" key="8">
    <source>
        <dbReference type="SAM" id="Phobius"/>
    </source>
</evidence>